<proteinExistence type="predicted"/>
<keyword evidence="3" id="KW-1185">Reference proteome</keyword>
<name>A0A0E0K2M5_ORYPU</name>
<accession>A0A0E0K2M5</accession>
<dbReference type="Proteomes" id="UP000026962">
    <property type="component" value="Chromosome 2"/>
</dbReference>
<dbReference type="HOGENOM" id="CLU_2030502_0_0_1"/>
<dbReference type="Gramene" id="OPUNC02G22640.1">
    <property type="protein sequence ID" value="OPUNC02G22640.1"/>
    <property type="gene ID" value="OPUNC02G22640"/>
</dbReference>
<reference evidence="2" key="1">
    <citation type="submission" date="2015-04" db="UniProtKB">
        <authorList>
            <consortium name="EnsemblPlants"/>
        </authorList>
    </citation>
    <scope>IDENTIFICATION</scope>
</reference>
<organism evidence="2">
    <name type="scientific">Oryza punctata</name>
    <name type="common">Red rice</name>
    <dbReference type="NCBI Taxonomy" id="4537"/>
    <lineage>
        <taxon>Eukaryota</taxon>
        <taxon>Viridiplantae</taxon>
        <taxon>Streptophyta</taxon>
        <taxon>Embryophyta</taxon>
        <taxon>Tracheophyta</taxon>
        <taxon>Spermatophyta</taxon>
        <taxon>Magnoliopsida</taxon>
        <taxon>Liliopsida</taxon>
        <taxon>Poales</taxon>
        <taxon>Poaceae</taxon>
        <taxon>BOP clade</taxon>
        <taxon>Oryzoideae</taxon>
        <taxon>Oryzeae</taxon>
        <taxon>Oryzinae</taxon>
        <taxon>Oryza</taxon>
    </lineage>
</organism>
<dbReference type="EnsemblPlants" id="OPUNC02G22640.1">
    <property type="protein sequence ID" value="OPUNC02G22640.1"/>
    <property type="gene ID" value="OPUNC02G22640"/>
</dbReference>
<evidence type="ECO:0000313" key="3">
    <source>
        <dbReference type="Proteomes" id="UP000026962"/>
    </source>
</evidence>
<evidence type="ECO:0000256" key="1">
    <source>
        <dbReference type="SAM" id="MobiDB-lite"/>
    </source>
</evidence>
<evidence type="ECO:0000313" key="2">
    <source>
        <dbReference type="EnsemblPlants" id="OPUNC02G22640.1"/>
    </source>
</evidence>
<reference evidence="2" key="2">
    <citation type="submission" date="2018-05" db="EMBL/GenBank/DDBJ databases">
        <title>OpunRS2 (Oryza punctata Reference Sequence Version 2).</title>
        <authorList>
            <person name="Zhang J."/>
            <person name="Kudrna D."/>
            <person name="Lee S."/>
            <person name="Talag J."/>
            <person name="Welchert J."/>
            <person name="Wing R.A."/>
        </authorList>
    </citation>
    <scope>NUCLEOTIDE SEQUENCE [LARGE SCALE GENOMIC DNA]</scope>
</reference>
<sequence length="122" mass="13878">MWRSKKENHYRDKVFATYHANEHLLIRLPYSHVIVTNACGYLDSIYMLSCKKAEMHRSSHLILRSVSQAESPNRRGASVFGLANPRGPRIAGQSETRFDTVSGPSLSHSPNRLNHRTDFLGK</sequence>
<dbReference type="AlphaFoldDB" id="A0A0E0K2M5"/>
<feature type="region of interest" description="Disordered" evidence="1">
    <location>
        <begin position="72"/>
        <end position="122"/>
    </location>
</feature>
<protein>
    <submittedName>
        <fullName evidence="2">Uncharacterized protein</fullName>
    </submittedName>
</protein>
<feature type="compositionally biased region" description="Polar residues" evidence="1">
    <location>
        <begin position="102"/>
        <end position="112"/>
    </location>
</feature>